<sequence>MARLELILIFLLQFQAGINGNPTYLYKRVGEDVILPCASESSSVTTCSTVKWLYNRESLYTFTEAEGVNVRRSSPRADRLNLDSDCSLIISKITAEDFGLYTCRQGTEVSQDVNIHLSVLTISPSQPDGDPKRDDEVTLQCSLSKYSDPSLQMFSIRWLDETGTVLLGKDFGYESLHSVLTVKRQSGNNRRYTCQLVDQKNNVKTEADYTTVFTDSTVWSPLSCVMLTLLIAGVILLIVITGIIIRWYTKRLADHNNVRDDCNEVMYENINTSPHLMLRPSKVHNDCDDVMYENMACLTAKAGLVPQRAPGH</sequence>
<protein>
    <submittedName>
        <fullName evidence="1">Uncharacterized protein</fullName>
    </submittedName>
</protein>
<accession>A0ACB8W829</accession>
<proteinExistence type="predicted"/>
<reference evidence="1" key="1">
    <citation type="submission" date="2022-04" db="EMBL/GenBank/DDBJ databases">
        <title>Jade perch genome.</title>
        <authorList>
            <person name="Chao B."/>
        </authorList>
    </citation>
    <scope>NUCLEOTIDE SEQUENCE</scope>
    <source>
        <strain evidence="1">CB-2022</strain>
    </source>
</reference>
<organism evidence="1 2">
    <name type="scientific">Scortum barcoo</name>
    <name type="common">barcoo grunter</name>
    <dbReference type="NCBI Taxonomy" id="214431"/>
    <lineage>
        <taxon>Eukaryota</taxon>
        <taxon>Metazoa</taxon>
        <taxon>Chordata</taxon>
        <taxon>Craniata</taxon>
        <taxon>Vertebrata</taxon>
        <taxon>Euteleostomi</taxon>
        <taxon>Actinopterygii</taxon>
        <taxon>Neopterygii</taxon>
        <taxon>Teleostei</taxon>
        <taxon>Neoteleostei</taxon>
        <taxon>Acanthomorphata</taxon>
        <taxon>Eupercaria</taxon>
        <taxon>Centrarchiformes</taxon>
        <taxon>Terapontoidei</taxon>
        <taxon>Terapontidae</taxon>
        <taxon>Scortum</taxon>
    </lineage>
</organism>
<dbReference type="EMBL" id="CM041543">
    <property type="protein sequence ID" value="KAI3363886.1"/>
    <property type="molecule type" value="Genomic_DNA"/>
</dbReference>
<comment type="caution">
    <text evidence="1">The sequence shown here is derived from an EMBL/GenBank/DDBJ whole genome shotgun (WGS) entry which is preliminary data.</text>
</comment>
<keyword evidence="2" id="KW-1185">Reference proteome</keyword>
<evidence type="ECO:0000313" key="2">
    <source>
        <dbReference type="Proteomes" id="UP000831701"/>
    </source>
</evidence>
<gene>
    <name evidence="1" type="ORF">L3Q82_001479</name>
</gene>
<evidence type="ECO:0000313" key="1">
    <source>
        <dbReference type="EMBL" id="KAI3363886.1"/>
    </source>
</evidence>
<name>A0ACB8W829_9TELE</name>
<dbReference type="Proteomes" id="UP000831701">
    <property type="component" value="Chromosome 13"/>
</dbReference>